<feature type="domain" description="4Fe-4S ferredoxin-type" evidence="5">
    <location>
        <begin position="4"/>
        <end position="32"/>
    </location>
</feature>
<dbReference type="CDD" id="cd10551">
    <property type="entry name" value="PsrB"/>
    <property type="match status" value="1"/>
</dbReference>
<evidence type="ECO:0000256" key="2">
    <source>
        <dbReference type="ARBA" id="ARBA00022723"/>
    </source>
</evidence>
<dbReference type="Pfam" id="PF12800">
    <property type="entry name" value="Fer4_4"/>
    <property type="match status" value="1"/>
</dbReference>
<dbReference type="PROSITE" id="PS00198">
    <property type="entry name" value="4FE4S_FER_1"/>
    <property type="match status" value="1"/>
</dbReference>
<keyword evidence="2" id="KW-0479">Metal-binding</keyword>
<keyword evidence="7" id="KW-1185">Reference proteome</keyword>
<reference evidence="6 7" key="1">
    <citation type="submission" date="2024-04" db="EMBL/GenBank/DDBJ databases">
        <title>Human intestinal bacterial collection.</title>
        <authorList>
            <person name="Pauvert C."/>
            <person name="Hitch T.C.A."/>
            <person name="Clavel T."/>
        </authorList>
    </citation>
    <scope>NUCLEOTIDE SEQUENCE [LARGE SCALE GENOMIC DNA]</scope>
    <source>
        <strain evidence="6 7">CLA-KB-H42</strain>
    </source>
</reference>
<sequence>MMQYGMVIDLKKCMGCQTCATSCKLANNLPSGNWWNVVYTDGGETIDTASGEYPNCTLQHRPVACQHCAEPSCVAVCPTGATYKDEETGIVMQDPETCIGCKSCIEACPYNVRVYNDGEPAYALDFAVGYVDAPAHIANTVEKCTMCANLVKQDEQPMCVQACVGYARYFGDLDDPESEVSKLIVDRDSMQLLAEQGTNPSVYYLK</sequence>
<evidence type="ECO:0000256" key="1">
    <source>
        <dbReference type="ARBA" id="ARBA00022485"/>
    </source>
</evidence>
<evidence type="ECO:0000256" key="3">
    <source>
        <dbReference type="ARBA" id="ARBA00023004"/>
    </source>
</evidence>
<protein>
    <submittedName>
        <fullName evidence="6">4Fe-4S dicluster domain-containing protein</fullName>
    </submittedName>
</protein>
<dbReference type="PROSITE" id="PS51379">
    <property type="entry name" value="4FE4S_FER_2"/>
    <property type="match status" value="3"/>
</dbReference>
<dbReference type="InterPro" id="IPR017896">
    <property type="entry name" value="4Fe4S_Fe-S-bd"/>
</dbReference>
<evidence type="ECO:0000313" key="7">
    <source>
        <dbReference type="Proteomes" id="UP001487305"/>
    </source>
</evidence>
<keyword evidence="4" id="KW-0411">Iron-sulfur</keyword>
<dbReference type="PANTHER" id="PTHR43177:SF3">
    <property type="entry name" value="PROTEIN NRFC HOMOLOG"/>
    <property type="match status" value="1"/>
</dbReference>
<dbReference type="Proteomes" id="UP001487305">
    <property type="component" value="Unassembled WGS sequence"/>
</dbReference>
<dbReference type="Pfam" id="PF13247">
    <property type="entry name" value="Fer4_11"/>
    <property type="match status" value="2"/>
</dbReference>
<feature type="domain" description="4Fe-4S ferredoxin-type" evidence="5">
    <location>
        <begin position="56"/>
        <end position="87"/>
    </location>
</feature>
<dbReference type="EMBL" id="JBBNOP010000007">
    <property type="protein sequence ID" value="MEQ3363245.1"/>
    <property type="molecule type" value="Genomic_DNA"/>
</dbReference>
<dbReference type="InterPro" id="IPR050954">
    <property type="entry name" value="ET_IronSulfur_Cluster-Binding"/>
</dbReference>
<evidence type="ECO:0000313" key="6">
    <source>
        <dbReference type="EMBL" id="MEQ3363245.1"/>
    </source>
</evidence>
<keyword evidence="1" id="KW-0004">4Fe-4S</keyword>
<dbReference type="SUPFAM" id="SSF54862">
    <property type="entry name" value="4Fe-4S ferredoxins"/>
    <property type="match status" value="1"/>
</dbReference>
<dbReference type="InterPro" id="IPR017900">
    <property type="entry name" value="4Fe4S_Fe_S_CS"/>
</dbReference>
<name>A0ABV1JEJ2_9ACTN</name>
<organism evidence="6 7">
    <name type="scientific">Raoultibacter massiliensis</name>
    <dbReference type="NCBI Taxonomy" id="1852371"/>
    <lineage>
        <taxon>Bacteria</taxon>
        <taxon>Bacillati</taxon>
        <taxon>Actinomycetota</taxon>
        <taxon>Coriobacteriia</taxon>
        <taxon>Eggerthellales</taxon>
        <taxon>Eggerthellaceae</taxon>
        <taxon>Raoultibacter</taxon>
    </lineage>
</organism>
<proteinExistence type="predicted"/>
<gene>
    <name evidence="6" type="ORF">AAA083_09690</name>
</gene>
<keyword evidence="3" id="KW-0408">Iron</keyword>
<dbReference type="PANTHER" id="PTHR43177">
    <property type="entry name" value="PROTEIN NRFC"/>
    <property type="match status" value="1"/>
</dbReference>
<evidence type="ECO:0000259" key="5">
    <source>
        <dbReference type="PROSITE" id="PS51379"/>
    </source>
</evidence>
<dbReference type="Gene3D" id="3.30.70.20">
    <property type="match status" value="2"/>
</dbReference>
<accession>A0ABV1JEJ2</accession>
<evidence type="ECO:0000256" key="4">
    <source>
        <dbReference type="ARBA" id="ARBA00023014"/>
    </source>
</evidence>
<feature type="domain" description="4Fe-4S ferredoxin-type" evidence="5">
    <location>
        <begin position="89"/>
        <end position="118"/>
    </location>
</feature>
<comment type="caution">
    <text evidence="6">The sequence shown here is derived from an EMBL/GenBank/DDBJ whole genome shotgun (WGS) entry which is preliminary data.</text>
</comment>